<name>A0A9N9DQ92_9GLOM</name>
<proteinExistence type="predicted"/>
<gene>
    <name evidence="1" type="ORF">DEBURN_LOCUS11234</name>
</gene>
<reference evidence="1" key="1">
    <citation type="submission" date="2021-06" db="EMBL/GenBank/DDBJ databases">
        <authorList>
            <person name="Kallberg Y."/>
            <person name="Tangrot J."/>
            <person name="Rosling A."/>
        </authorList>
    </citation>
    <scope>NUCLEOTIDE SEQUENCE</scope>
    <source>
        <strain evidence="1">AZ414A</strain>
    </source>
</reference>
<dbReference type="Proteomes" id="UP000789706">
    <property type="component" value="Unassembled WGS sequence"/>
</dbReference>
<feature type="non-terminal residue" evidence="1">
    <location>
        <position position="1"/>
    </location>
</feature>
<protein>
    <submittedName>
        <fullName evidence="1">3394_t:CDS:1</fullName>
    </submittedName>
</protein>
<evidence type="ECO:0000313" key="1">
    <source>
        <dbReference type="EMBL" id="CAG8643300.1"/>
    </source>
</evidence>
<dbReference type="EMBL" id="CAJVPK010005292">
    <property type="protein sequence ID" value="CAG8643300.1"/>
    <property type="molecule type" value="Genomic_DNA"/>
</dbReference>
<feature type="non-terminal residue" evidence="1">
    <location>
        <position position="40"/>
    </location>
</feature>
<keyword evidence="2" id="KW-1185">Reference proteome</keyword>
<comment type="caution">
    <text evidence="1">The sequence shown here is derived from an EMBL/GenBank/DDBJ whole genome shotgun (WGS) entry which is preliminary data.</text>
</comment>
<evidence type="ECO:0000313" key="2">
    <source>
        <dbReference type="Proteomes" id="UP000789706"/>
    </source>
</evidence>
<dbReference type="AlphaFoldDB" id="A0A9N9DQ92"/>
<sequence>LAHRLLDYNLPVRKKIDKIKLSTELAWPKVLNVSINRIAE</sequence>
<organism evidence="1 2">
    <name type="scientific">Diversispora eburnea</name>
    <dbReference type="NCBI Taxonomy" id="1213867"/>
    <lineage>
        <taxon>Eukaryota</taxon>
        <taxon>Fungi</taxon>
        <taxon>Fungi incertae sedis</taxon>
        <taxon>Mucoromycota</taxon>
        <taxon>Glomeromycotina</taxon>
        <taxon>Glomeromycetes</taxon>
        <taxon>Diversisporales</taxon>
        <taxon>Diversisporaceae</taxon>
        <taxon>Diversispora</taxon>
    </lineage>
</organism>
<accession>A0A9N9DQ92</accession>